<dbReference type="eggNOG" id="COG0457">
    <property type="taxonomic scope" value="Bacteria"/>
</dbReference>
<reference evidence="2 3" key="1">
    <citation type="journal article" date="2014" name="Genome Announc.">
        <title>Genome Sequence and Methylome of Soil Bacterium Gemmatirosa kalamazoonensis KBS708T, a Member of the Rarely Cultivated Gemmatimonadetes Phylum.</title>
        <authorList>
            <person name="Debruyn J.M."/>
            <person name="Radosevich M."/>
            <person name="Wommack K.E."/>
            <person name="Polson S.W."/>
            <person name="Hauser L.J."/>
            <person name="Fawaz M.N."/>
            <person name="Korlach J."/>
            <person name="Tsai Y.C."/>
        </authorList>
    </citation>
    <scope>NUCLEOTIDE SEQUENCE [LARGE SCALE GENOMIC DNA]</scope>
    <source>
        <strain evidence="2 3">KBS708</strain>
    </source>
</reference>
<dbReference type="OrthoDB" id="27092at2"/>
<dbReference type="InterPro" id="IPR051677">
    <property type="entry name" value="AfsR-DnrI-RedD_regulator"/>
</dbReference>
<dbReference type="HOGENOM" id="CLU_300115_0_0_0"/>
<feature type="domain" description="Bacterial transcriptional activator" evidence="1">
    <location>
        <begin position="90"/>
        <end position="234"/>
    </location>
</feature>
<dbReference type="SUPFAM" id="SSF48452">
    <property type="entry name" value="TPR-like"/>
    <property type="match status" value="2"/>
</dbReference>
<keyword evidence="3" id="KW-1185">Reference proteome</keyword>
<dbReference type="RefSeq" id="WP_025410729.1">
    <property type="nucleotide sequence ID" value="NZ_CP007128.1"/>
</dbReference>
<dbReference type="InParanoid" id="W0RDR7"/>
<name>W0RDR7_9BACT</name>
<dbReference type="InterPro" id="IPR005158">
    <property type="entry name" value="BTAD"/>
</dbReference>
<dbReference type="InterPro" id="IPR036388">
    <property type="entry name" value="WH-like_DNA-bd_sf"/>
</dbReference>
<organism evidence="2 3">
    <name type="scientific">Gemmatirosa kalamazoonensis</name>
    <dbReference type="NCBI Taxonomy" id="861299"/>
    <lineage>
        <taxon>Bacteria</taxon>
        <taxon>Pseudomonadati</taxon>
        <taxon>Gemmatimonadota</taxon>
        <taxon>Gemmatimonadia</taxon>
        <taxon>Gemmatimonadales</taxon>
        <taxon>Gemmatimonadaceae</taxon>
        <taxon>Gemmatirosa</taxon>
    </lineage>
</organism>
<dbReference type="eggNOG" id="COG3629">
    <property type="taxonomic scope" value="Bacteria"/>
</dbReference>
<dbReference type="PATRIC" id="fig|861299.3.peg.1708"/>
<protein>
    <submittedName>
        <fullName evidence="2">Transcriptional activator domain-containing protein</fullName>
    </submittedName>
</protein>
<dbReference type="STRING" id="861299.J421_1682"/>
<evidence type="ECO:0000313" key="3">
    <source>
        <dbReference type="Proteomes" id="UP000019151"/>
    </source>
</evidence>
<evidence type="ECO:0000313" key="2">
    <source>
        <dbReference type="EMBL" id="AHG89219.1"/>
    </source>
</evidence>
<dbReference type="KEGG" id="gba:J421_1682"/>
<dbReference type="Proteomes" id="UP000019151">
    <property type="component" value="Chromosome"/>
</dbReference>
<dbReference type="SMART" id="SM00028">
    <property type="entry name" value="TPR"/>
    <property type="match status" value="4"/>
</dbReference>
<proteinExistence type="predicted"/>
<dbReference type="InterPro" id="IPR019734">
    <property type="entry name" value="TPR_rpt"/>
</dbReference>
<dbReference type="PANTHER" id="PTHR35807">
    <property type="entry name" value="TRANSCRIPTIONAL REGULATOR REDD-RELATED"/>
    <property type="match status" value="1"/>
</dbReference>
<dbReference type="EMBL" id="CP007128">
    <property type="protein sequence ID" value="AHG89219.1"/>
    <property type="molecule type" value="Genomic_DNA"/>
</dbReference>
<sequence length="960" mass="102019">MVRIQLLGGAAVHVDGRPATGAAAQPRRLALLAVIACAGDAGIRRERLVALFWPDADEEHGRAALKQALYALRRDLGDESILVGQQVLRLDAERVTSDVAELRAALAAGRPERAAELYSGPLLDGFRVPGVPEFERWLDDERRALARVHAEALDRLAAEATQRGDAAGAVRWWRALAAQDPLSARAALGLMESLAAAGDVGAALRHARVHATLLAQELDLPPDPRVLALETRLRASAAEPRRDLPVPETVAVPNGSAPTAPRVALVAPGFAGHRRWRTIAAVGVALLGTIAAGTRVLLHSAGSAPPVLAVGRVTAFRGDSATTATAAPLADMLATNLARAPGLRVISPARMYALLDGGATSPAALSDAARRAGATELVEGTLTASTGGTLRLDLRRVDLASGRIVAAGSVTGHDPFALVDSGTARIVGAYGRAASIGSVADATTRSVVAYRLYAEGVKRGYHDGDLPGAAHLLAAAVREDSTFAMAAWYAALLSRDPPAQRAALIARANRLAEHASERERLVIRASWARWTASPTLYAFAESLLTRYPDEVEGHFFMGLALRTRDEYAAALPHLERAVAMDSAHVGDTEHPGCVACEAILEIANTHLVMDSLDAAERAVRRWIRLDPRSARAWRHLSLILDAEGQSEGALEARRTGATLDPPSAMEEADFLADHWLRLRQYTRADALLEQELQAGNGQQVASALWWLAISQRQQGRVADALRTARRLRATAPVPNAGVPGEALLEAQLLLDAGRYRESAALFDSVGHVAGPAGAASEYARNRAWMLAHAADALAEAGDTAGLARLVDSVAAWGRQSLLGRDQRMHHHVRGLLLAARGDDAGAVAELRAAMRSPNLGYSRTNYALARALLRLGRPLDAVRALRPLFHGPVDNSNVYVSRTEVHALLARAWSAAGNADSAAAHRRIVTEDWAHADADYVRRVEGGRDNTAGRLTAGRSTAGR</sequence>
<dbReference type="AlphaFoldDB" id="W0RDR7"/>
<evidence type="ECO:0000259" key="1">
    <source>
        <dbReference type="SMART" id="SM01043"/>
    </source>
</evidence>
<dbReference type="Gene3D" id="1.25.40.10">
    <property type="entry name" value="Tetratricopeptide repeat domain"/>
    <property type="match status" value="3"/>
</dbReference>
<dbReference type="Pfam" id="PF03704">
    <property type="entry name" value="BTAD"/>
    <property type="match status" value="1"/>
</dbReference>
<gene>
    <name evidence="2" type="ORF">J421_1682</name>
</gene>
<accession>W0RDR7</accession>
<dbReference type="Gene3D" id="1.10.10.10">
    <property type="entry name" value="Winged helix-like DNA-binding domain superfamily/Winged helix DNA-binding domain"/>
    <property type="match status" value="1"/>
</dbReference>
<dbReference type="SMART" id="SM01043">
    <property type="entry name" value="BTAD"/>
    <property type="match status" value="1"/>
</dbReference>
<dbReference type="InterPro" id="IPR011990">
    <property type="entry name" value="TPR-like_helical_dom_sf"/>
</dbReference>